<evidence type="ECO:0000256" key="14">
    <source>
        <dbReference type="NCBIfam" id="TIGR00437"/>
    </source>
</evidence>
<keyword evidence="9 17" id="KW-1133">Transmembrane helix</keyword>
<evidence type="ECO:0000313" key="19">
    <source>
        <dbReference type="EMBL" id="QHI71822.1"/>
    </source>
</evidence>
<dbReference type="InterPro" id="IPR011640">
    <property type="entry name" value="Fe2_transport_prot_B_C"/>
</dbReference>
<dbReference type="AlphaFoldDB" id="A0A6P1MCS2"/>
<dbReference type="Gene3D" id="3.40.50.300">
    <property type="entry name" value="P-loop containing nucleotide triphosphate hydrolases"/>
    <property type="match status" value="1"/>
</dbReference>
<feature type="binding site" evidence="16">
    <location>
        <position position="24"/>
    </location>
    <ligand>
        <name>Mg(2+)</name>
        <dbReference type="ChEBI" id="CHEBI:18420"/>
        <label>2</label>
    </ligand>
</feature>
<keyword evidence="8 15" id="KW-0547">Nucleotide-binding</keyword>
<gene>
    <name evidence="19" type="primary">feoB</name>
    <name evidence="19" type="ORF">Ami3637_04945</name>
</gene>
<dbReference type="InterPro" id="IPR030389">
    <property type="entry name" value="G_FEOB_dom"/>
</dbReference>
<keyword evidence="20" id="KW-1185">Reference proteome</keyword>
<dbReference type="SUPFAM" id="SSF52540">
    <property type="entry name" value="P-loop containing nucleoside triphosphate hydrolases"/>
    <property type="match status" value="1"/>
</dbReference>
<dbReference type="GO" id="GO:0015093">
    <property type="term" value="F:ferrous iron transmembrane transporter activity"/>
    <property type="evidence" value="ECO:0007669"/>
    <property type="project" value="UniProtKB-UniRule"/>
</dbReference>
<feature type="transmembrane region" description="Helical" evidence="17">
    <location>
        <begin position="578"/>
        <end position="596"/>
    </location>
</feature>
<feature type="transmembrane region" description="Helical" evidence="17">
    <location>
        <begin position="343"/>
        <end position="367"/>
    </location>
</feature>
<comment type="function">
    <text evidence="1 17">Probable transporter of a GTP-driven Fe(2+) uptake system.</text>
</comment>
<evidence type="ECO:0000256" key="4">
    <source>
        <dbReference type="ARBA" id="ARBA00022475"/>
    </source>
</evidence>
<evidence type="ECO:0000256" key="2">
    <source>
        <dbReference type="ARBA" id="ARBA00004429"/>
    </source>
</evidence>
<evidence type="ECO:0000256" key="9">
    <source>
        <dbReference type="ARBA" id="ARBA00022989"/>
    </source>
</evidence>
<dbReference type="Pfam" id="PF07670">
    <property type="entry name" value="Gate"/>
    <property type="match status" value="2"/>
</dbReference>
<sequence>MKNITIALAGNPNCGKTTIFNDLTGSSQYVGNWPGVTVEKKEGKFRGNKAVTITDLPGVYSLSPYTLEEVVTRNYLMKESPDVIVNLVDGTNLERNLYLTTQLLELGIPVVLGINMMDLVRKNGDKIDIGRLSNKLGCPVMEVSALKGEGCHELINYAIGLAETNQIKVHKFEKQIEEAIESIEELIKDGTSSDHLRWYAVKLLEHDEEIAKEFNLDEHTSIKIDDIITKLENSMDDDSESIIANERYNFIGEVINTVLKKKQRGLTTSDKIDRVVTNRWLALPIFAAVMFIVYYVSVSWLGTMVTDWTNDVLFGQYIQGAVSKVMEDAGTAQWLQGLVVDGIIGGVGAVLGFVPQMFILFFFLSILEDCGYMARVAFIMDRIFRKFGLSGKSFIPLLVSSGCGVPGIMATKTIENEKDRRMTIMTTTFIPCGAKLPVIALIGGAMFPGVIWMAPAMYFMGIAAVIFSGITLKKTRMFAGDAAPFVMELPQYHMPAAKGVWIHMWERGKSFIIKAGTVIFVACAAIWFLSNFGFGSDGFGMVDQNKSLLAALGTAAAPIFAPLGFGNWKAAVATISGLVAKENVVGTFGVLLGLGADVAEDNTGLIAQLGIMFPYGSAALAFLLFNLLCAPCFAAIGAIRREMNSAKWTWFAIGYQTTLAYVVALIVNQLGGIIFGGLTFGIGTVVAIILLAVMVFLLVRPAQKERGVKVCCQQS</sequence>
<feature type="transmembrane region" description="Helical" evidence="17">
    <location>
        <begin position="511"/>
        <end position="529"/>
    </location>
</feature>
<evidence type="ECO:0000256" key="16">
    <source>
        <dbReference type="PIRSR" id="PIRSR603373-2"/>
    </source>
</evidence>
<feature type="binding site" evidence="16">
    <location>
        <position position="21"/>
    </location>
    <ligand>
        <name>Mg(2+)</name>
        <dbReference type="ChEBI" id="CHEBI:18420"/>
        <label>2</label>
    </ligand>
</feature>
<dbReference type="InterPro" id="IPR011642">
    <property type="entry name" value="Gate_dom"/>
</dbReference>
<dbReference type="EMBL" id="CP047591">
    <property type="protein sequence ID" value="QHI71822.1"/>
    <property type="molecule type" value="Genomic_DNA"/>
</dbReference>
<feature type="transmembrane region" description="Helical" evidence="17">
    <location>
        <begin position="648"/>
        <end position="667"/>
    </location>
</feature>
<dbReference type="InterPro" id="IPR003373">
    <property type="entry name" value="Fe2_transport_prot-B"/>
</dbReference>
<feature type="binding site" evidence="15">
    <location>
        <begin position="55"/>
        <end position="58"/>
    </location>
    <ligand>
        <name>GTP</name>
        <dbReference type="ChEBI" id="CHEBI:37565"/>
        <label>1</label>
    </ligand>
</feature>
<dbReference type="RefSeq" id="WP_162361596.1">
    <property type="nucleotide sequence ID" value="NZ_CP047591.1"/>
</dbReference>
<comment type="similarity">
    <text evidence="17">Belongs to the TRAFAC class TrmE-Era-EngA-EngB-Septin-like GTPase superfamily. FeoB GTPase (TC 9.A.8) family.</text>
</comment>
<proteinExistence type="inferred from homology"/>
<keyword evidence="10 17" id="KW-0408">Iron</keyword>
<evidence type="ECO:0000256" key="6">
    <source>
        <dbReference type="ARBA" id="ARBA00022519"/>
    </source>
</evidence>
<dbReference type="PANTHER" id="PTHR43185">
    <property type="entry name" value="FERROUS IRON TRANSPORT PROTEIN B"/>
    <property type="match status" value="1"/>
</dbReference>
<accession>A0A6P1MCS2</accession>
<keyword evidence="5 17" id="KW-0410">Iron transport</keyword>
<evidence type="ECO:0000256" key="8">
    <source>
        <dbReference type="ARBA" id="ARBA00022741"/>
    </source>
</evidence>
<evidence type="ECO:0000259" key="18">
    <source>
        <dbReference type="PROSITE" id="PS51711"/>
    </source>
</evidence>
<feature type="binding site" evidence="16">
    <location>
        <position position="25"/>
    </location>
    <ligand>
        <name>Mg(2+)</name>
        <dbReference type="ChEBI" id="CHEBI:18420"/>
        <label>2</label>
    </ligand>
</feature>
<dbReference type="Pfam" id="PF02421">
    <property type="entry name" value="FeoB_N"/>
    <property type="match status" value="1"/>
</dbReference>
<comment type="subcellular location">
    <subcellularLocation>
        <location evidence="2">Cell inner membrane</location>
        <topology evidence="2">Multi-pass membrane protein</topology>
    </subcellularLocation>
    <subcellularLocation>
        <location evidence="17">Cell membrane</location>
        <topology evidence="17">Multi-pass membrane protein</topology>
    </subcellularLocation>
</comment>
<feature type="domain" description="FeoB-type G" evidence="18">
    <location>
        <begin position="3"/>
        <end position="164"/>
    </location>
</feature>
<feature type="transmembrane region" description="Helical" evidence="17">
    <location>
        <begin position="422"/>
        <end position="444"/>
    </location>
</feature>
<evidence type="ECO:0000256" key="5">
    <source>
        <dbReference type="ARBA" id="ARBA00022496"/>
    </source>
</evidence>
<keyword evidence="3 17" id="KW-0813">Transport</keyword>
<keyword evidence="4" id="KW-1003">Cell membrane</keyword>
<keyword evidence="12 15" id="KW-0342">GTP-binding</keyword>
<evidence type="ECO:0000256" key="10">
    <source>
        <dbReference type="ARBA" id="ARBA00023004"/>
    </source>
</evidence>
<evidence type="ECO:0000256" key="7">
    <source>
        <dbReference type="ARBA" id="ARBA00022692"/>
    </source>
</evidence>
<keyword evidence="6" id="KW-0997">Cell inner membrane</keyword>
<dbReference type="GO" id="GO:0005525">
    <property type="term" value="F:GTP binding"/>
    <property type="evidence" value="ECO:0007669"/>
    <property type="project" value="UniProtKB-KW"/>
</dbReference>
<dbReference type="Gene3D" id="1.10.287.1770">
    <property type="match status" value="1"/>
</dbReference>
<reference evidence="19 20" key="1">
    <citation type="submission" date="2020-01" db="EMBL/GenBank/DDBJ databases">
        <title>Genomic analysis of Aminipila sp. CBA3637.</title>
        <authorList>
            <person name="Kim Y.B."/>
            <person name="Roh S.W."/>
        </authorList>
    </citation>
    <scope>NUCLEOTIDE SEQUENCE [LARGE SCALE GENOMIC DNA]</scope>
    <source>
        <strain evidence="19 20">CBA3637</strain>
    </source>
</reference>
<dbReference type="FunFam" id="3.40.50.300:FF:000426">
    <property type="entry name" value="Ferrous iron transport protein B"/>
    <property type="match status" value="1"/>
</dbReference>
<feature type="transmembrane region" description="Helical" evidence="17">
    <location>
        <begin position="549"/>
        <end position="566"/>
    </location>
</feature>
<dbReference type="InterPro" id="IPR041069">
    <property type="entry name" value="FeoB_Cyto"/>
</dbReference>
<evidence type="ECO:0000256" key="11">
    <source>
        <dbReference type="ARBA" id="ARBA00023065"/>
    </source>
</evidence>
<keyword evidence="7 17" id="KW-0812">Transmembrane</keyword>
<evidence type="ECO:0000256" key="3">
    <source>
        <dbReference type="ARBA" id="ARBA00022448"/>
    </source>
</evidence>
<dbReference type="Pfam" id="PF17910">
    <property type="entry name" value="FeoB_Cyto"/>
    <property type="match status" value="1"/>
</dbReference>
<dbReference type="PROSITE" id="PS51711">
    <property type="entry name" value="G_FEOB"/>
    <property type="match status" value="1"/>
</dbReference>
<dbReference type="GO" id="GO:0005886">
    <property type="term" value="C:plasma membrane"/>
    <property type="evidence" value="ECO:0007669"/>
    <property type="project" value="UniProtKB-SubCell"/>
</dbReference>
<feature type="binding site" evidence="15">
    <location>
        <begin position="10"/>
        <end position="17"/>
    </location>
    <ligand>
        <name>GTP</name>
        <dbReference type="ChEBI" id="CHEBI:37565"/>
        <label>1</label>
    </ligand>
</feature>
<dbReference type="Proteomes" id="UP000463883">
    <property type="component" value="Chromosome"/>
</dbReference>
<dbReference type="InterPro" id="IPR027417">
    <property type="entry name" value="P-loop_NTPase"/>
</dbReference>
<evidence type="ECO:0000256" key="15">
    <source>
        <dbReference type="PIRSR" id="PIRSR603373-1"/>
    </source>
</evidence>
<dbReference type="NCBIfam" id="TIGR00437">
    <property type="entry name" value="feoB"/>
    <property type="match status" value="1"/>
</dbReference>
<keyword evidence="11" id="KW-0406">Ion transport</keyword>
<dbReference type="GO" id="GO:0046872">
    <property type="term" value="F:metal ion binding"/>
    <property type="evidence" value="ECO:0007669"/>
    <property type="project" value="UniProtKB-KW"/>
</dbReference>
<dbReference type="PANTHER" id="PTHR43185:SF1">
    <property type="entry name" value="FE(2+) TRANSPORTER FEOB"/>
    <property type="match status" value="1"/>
</dbReference>
<feature type="transmembrane region" description="Helical" evidence="17">
    <location>
        <begin position="450"/>
        <end position="472"/>
    </location>
</feature>
<dbReference type="KEGG" id="amic:Ami3637_04945"/>
<feature type="binding site" evidence="15">
    <location>
        <begin position="35"/>
        <end position="39"/>
    </location>
    <ligand>
        <name>GTP</name>
        <dbReference type="ChEBI" id="CHEBI:37565"/>
        <label>2</label>
    </ligand>
</feature>
<evidence type="ECO:0000256" key="1">
    <source>
        <dbReference type="ARBA" id="ARBA00003926"/>
    </source>
</evidence>
<dbReference type="InterPro" id="IPR050860">
    <property type="entry name" value="FeoB_GTPase"/>
</dbReference>
<evidence type="ECO:0000256" key="13">
    <source>
        <dbReference type="ARBA" id="ARBA00023136"/>
    </source>
</evidence>
<keyword evidence="13 17" id="KW-0472">Membrane</keyword>
<keyword evidence="16" id="KW-0479">Metal-binding</keyword>
<feature type="transmembrane region" description="Helical" evidence="17">
    <location>
        <begin position="280"/>
        <end position="301"/>
    </location>
</feature>
<organism evidence="19 20">
    <name type="scientific">Aminipila terrae</name>
    <dbReference type="NCBI Taxonomy" id="2697030"/>
    <lineage>
        <taxon>Bacteria</taxon>
        <taxon>Bacillati</taxon>
        <taxon>Bacillota</taxon>
        <taxon>Clostridia</taxon>
        <taxon>Peptostreptococcales</taxon>
        <taxon>Anaerovoracaceae</taxon>
        <taxon>Aminipila</taxon>
    </lineage>
</organism>
<feature type="binding site" evidence="15">
    <location>
        <begin position="115"/>
        <end position="118"/>
    </location>
    <ligand>
        <name>GTP</name>
        <dbReference type="ChEBI" id="CHEBI:37565"/>
        <label>1</label>
    </ligand>
</feature>
<keyword evidence="16" id="KW-0460">Magnesium</keyword>
<evidence type="ECO:0000313" key="20">
    <source>
        <dbReference type="Proteomes" id="UP000463883"/>
    </source>
</evidence>
<feature type="transmembrane region" description="Helical" evidence="17">
    <location>
        <begin position="673"/>
        <end position="699"/>
    </location>
</feature>
<evidence type="ECO:0000256" key="17">
    <source>
        <dbReference type="RuleBase" id="RU362098"/>
    </source>
</evidence>
<dbReference type="CDD" id="cd01879">
    <property type="entry name" value="FeoB"/>
    <property type="match status" value="1"/>
</dbReference>
<feature type="transmembrane region" description="Helical" evidence="17">
    <location>
        <begin position="616"/>
        <end position="636"/>
    </location>
</feature>
<name>A0A6P1MCS2_9FIRM</name>
<dbReference type="Pfam" id="PF07664">
    <property type="entry name" value="FeoB_C"/>
    <property type="match status" value="1"/>
</dbReference>
<evidence type="ECO:0000256" key="12">
    <source>
        <dbReference type="ARBA" id="ARBA00023134"/>
    </source>
</evidence>
<protein>
    <recommendedName>
        <fullName evidence="14 17">Ferrous iron transport protein B</fullName>
    </recommendedName>
</protein>